<keyword evidence="7" id="KW-1185">Reference proteome</keyword>
<dbReference type="InParanoid" id="A0A165H6T9"/>
<proteinExistence type="inferred from homology"/>
<evidence type="ECO:0000256" key="3">
    <source>
        <dbReference type="ARBA" id="ARBA00023295"/>
    </source>
</evidence>
<dbReference type="FunFam" id="3.20.20.80:FF:000064">
    <property type="entry name" value="Oligo-1,6-glucosidase"/>
    <property type="match status" value="1"/>
</dbReference>
<dbReference type="AlphaFoldDB" id="A0A165H6T9"/>
<dbReference type="InterPro" id="IPR013780">
    <property type="entry name" value="Glyco_hydro_b"/>
</dbReference>
<reference evidence="6 7" key="1">
    <citation type="journal article" date="2016" name="Fungal Biol.">
        <title>The genome of Xylona heveae provides a window into fungal endophytism.</title>
        <authorList>
            <person name="Gazis R."/>
            <person name="Kuo A."/>
            <person name="Riley R."/>
            <person name="LaButti K."/>
            <person name="Lipzen A."/>
            <person name="Lin J."/>
            <person name="Amirebrahimi M."/>
            <person name="Hesse C.N."/>
            <person name="Spatafora J.W."/>
            <person name="Henrissat B."/>
            <person name="Hainaut M."/>
            <person name="Grigoriev I.V."/>
            <person name="Hibbett D.S."/>
        </authorList>
    </citation>
    <scope>NUCLEOTIDE SEQUENCE [LARGE SCALE GENOMIC DNA]</scope>
    <source>
        <strain evidence="6 7">TC161</strain>
    </source>
</reference>
<dbReference type="GO" id="GO:0004575">
    <property type="term" value="F:sucrose alpha-glucosidase activity"/>
    <property type="evidence" value="ECO:0007669"/>
    <property type="project" value="TreeGrafter"/>
</dbReference>
<name>A0A165H6T9_XYLHT</name>
<dbReference type="InterPro" id="IPR017853">
    <property type="entry name" value="GH"/>
</dbReference>
<evidence type="ECO:0000256" key="4">
    <source>
        <dbReference type="ARBA" id="ARBA00026248"/>
    </source>
</evidence>
<dbReference type="CDD" id="cd11333">
    <property type="entry name" value="AmyAc_SI_OligoGlu_DGase"/>
    <property type="match status" value="1"/>
</dbReference>
<dbReference type="Gene3D" id="3.20.20.80">
    <property type="entry name" value="Glycosidases"/>
    <property type="match status" value="1"/>
</dbReference>
<keyword evidence="4" id="KW-0462">Maltose metabolism</keyword>
<comment type="similarity">
    <text evidence="1">Belongs to the glycosyl hydrolase 13 family.</text>
</comment>
<dbReference type="RefSeq" id="XP_018188620.1">
    <property type="nucleotide sequence ID" value="XM_018336079.1"/>
</dbReference>
<dbReference type="SMART" id="SM00642">
    <property type="entry name" value="Aamy"/>
    <property type="match status" value="1"/>
</dbReference>
<keyword evidence="3" id="KW-0326">Glycosidase</keyword>
<dbReference type="Gene3D" id="3.90.400.10">
    <property type="entry name" value="Oligo-1,6-glucosidase, Domain 2"/>
    <property type="match status" value="1"/>
</dbReference>
<dbReference type="OrthoDB" id="1740265at2759"/>
<dbReference type="GO" id="GO:0004574">
    <property type="term" value="F:oligo-1,6-glucosidase activity"/>
    <property type="evidence" value="ECO:0007669"/>
    <property type="project" value="TreeGrafter"/>
</dbReference>
<dbReference type="STRING" id="1328760.A0A165H6T9"/>
<dbReference type="Gene3D" id="2.60.40.1180">
    <property type="entry name" value="Golgi alpha-mannosidase II"/>
    <property type="match status" value="1"/>
</dbReference>
<dbReference type="SUPFAM" id="SSF51445">
    <property type="entry name" value="(Trans)glycosidases"/>
    <property type="match status" value="1"/>
</dbReference>
<dbReference type="EMBL" id="KV407458">
    <property type="protein sequence ID" value="KZF23065.1"/>
    <property type="molecule type" value="Genomic_DNA"/>
</dbReference>
<dbReference type="GO" id="GO:0004556">
    <property type="term" value="F:alpha-amylase activity"/>
    <property type="evidence" value="ECO:0007669"/>
    <property type="project" value="TreeGrafter"/>
</dbReference>
<evidence type="ECO:0000256" key="2">
    <source>
        <dbReference type="ARBA" id="ARBA00022801"/>
    </source>
</evidence>
<dbReference type="GO" id="GO:0033934">
    <property type="term" value="F:glucan 1,4-alpha-maltotriohydrolase activity"/>
    <property type="evidence" value="ECO:0007669"/>
    <property type="project" value="TreeGrafter"/>
</dbReference>
<evidence type="ECO:0000313" key="7">
    <source>
        <dbReference type="Proteomes" id="UP000076632"/>
    </source>
</evidence>
<dbReference type="GeneID" id="28901216"/>
<evidence type="ECO:0000313" key="6">
    <source>
        <dbReference type="EMBL" id="KZF23065.1"/>
    </source>
</evidence>
<dbReference type="PANTHER" id="PTHR10357:SF179">
    <property type="entry name" value="NEUTRAL AND BASIC AMINO ACID TRANSPORT PROTEIN RBAT"/>
    <property type="match status" value="1"/>
</dbReference>
<dbReference type="Proteomes" id="UP000076632">
    <property type="component" value="Unassembled WGS sequence"/>
</dbReference>
<dbReference type="GO" id="GO:0005987">
    <property type="term" value="P:sucrose catabolic process"/>
    <property type="evidence" value="ECO:0007669"/>
    <property type="project" value="TreeGrafter"/>
</dbReference>
<dbReference type="PANTHER" id="PTHR10357">
    <property type="entry name" value="ALPHA-AMYLASE FAMILY MEMBER"/>
    <property type="match status" value="1"/>
</dbReference>
<dbReference type="FunCoup" id="A0A165H6T9">
    <property type="interactions" value="878"/>
</dbReference>
<sequence length="576" mass="66028">MSIVQSNRPWWKNATVYQIYPASFQDSNGDGFGDLRGILSRLDYLRDLGVDAIWVCPFYDSPQDDLGYDVRNYEDVYRPYGTVADVEALIEGCHEQGMRFITDLVINHTSDQHEWFKESRSSKDNPKRTWYHWHPGRIIDGKRVPPNNWRSSFKGSAWQWDELTQEYYLHLFGKSMPDLNHENSDLRQAVYNSAIRFWLEKGVDGFRIDTMTIYGKSPGYPDAPVVDESQPWQPGGPCYRNKDRTYQVHREIHDQLLSNYGGAQKLITVGEFGSISDLDLALKYVSAKECRIGMGLQFETVLLGFDMCQFDLSPFTLADFKRTHAKWQQFIEGTDGWTSVFLENHDIPRSITRFGSDAPEFRERSAKMLATFCATSTSTLFIYQGQEIAMTNVPKEWPIEEYKDQNTQNYWNQLKAEGADEKRLANAMANIQKLARDNSRTPMQWSGSAHAGFTTPEAEPWMRVNDDYSKYNVASQQNDPNSVLSFYRLVLALRKKYIDLFAAGTFSLVDEENHKTVVFVKRFHDQAALVVCNFTSSSVAYSVPEEFHSIEPLLSNVDTSSPGALAPYEARVHVKG</sequence>
<accession>A0A165H6T9</accession>
<evidence type="ECO:0000259" key="5">
    <source>
        <dbReference type="SMART" id="SM00642"/>
    </source>
</evidence>
<dbReference type="Pfam" id="PF00128">
    <property type="entry name" value="Alpha-amylase"/>
    <property type="match status" value="1"/>
</dbReference>
<dbReference type="InterPro" id="IPR006047">
    <property type="entry name" value="GH13_cat_dom"/>
</dbReference>
<dbReference type="FunFam" id="3.20.20.80:FF:000087">
    <property type="entry name" value="Oligo-1,6-glucosidase IMA1"/>
    <property type="match status" value="1"/>
</dbReference>
<dbReference type="OMA" id="LMYEWRD"/>
<dbReference type="GO" id="GO:0000025">
    <property type="term" value="P:maltose catabolic process"/>
    <property type="evidence" value="ECO:0007669"/>
    <property type="project" value="TreeGrafter"/>
</dbReference>
<keyword evidence="2 6" id="KW-0378">Hydrolase</keyword>
<gene>
    <name evidence="6" type="ORF">L228DRAFT_283122</name>
</gene>
<dbReference type="SUPFAM" id="SSF51011">
    <property type="entry name" value="Glycosyl hydrolase domain"/>
    <property type="match status" value="1"/>
</dbReference>
<dbReference type="InterPro" id="IPR045857">
    <property type="entry name" value="O16G_dom_2"/>
</dbReference>
<evidence type="ECO:0000256" key="1">
    <source>
        <dbReference type="ARBA" id="ARBA00008061"/>
    </source>
</evidence>
<organism evidence="6 7">
    <name type="scientific">Xylona heveae (strain CBS 132557 / TC161)</name>
    <dbReference type="NCBI Taxonomy" id="1328760"/>
    <lineage>
        <taxon>Eukaryota</taxon>
        <taxon>Fungi</taxon>
        <taxon>Dikarya</taxon>
        <taxon>Ascomycota</taxon>
        <taxon>Pezizomycotina</taxon>
        <taxon>Xylonomycetes</taxon>
        <taxon>Xylonales</taxon>
        <taxon>Xylonaceae</taxon>
        <taxon>Xylona</taxon>
    </lineage>
</organism>
<protein>
    <submittedName>
        <fullName evidence="6">Glycoside hydrolase family 13 protein</fullName>
    </submittedName>
</protein>
<dbReference type="FunFam" id="3.90.400.10:FF:000004">
    <property type="entry name" value="Oligo-1,6-glucosidase"/>
    <property type="match status" value="1"/>
</dbReference>
<feature type="domain" description="Glycosyl hydrolase family 13 catalytic" evidence="5">
    <location>
        <begin position="18"/>
        <end position="440"/>
    </location>
</feature>